<keyword evidence="6" id="KW-1185">Reference proteome</keyword>
<accession>A0ABU5ZSL0</accession>
<keyword evidence="1 3" id="KW-0479">Metal-binding</keyword>
<evidence type="ECO:0000256" key="3">
    <source>
        <dbReference type="PROSITE-ProRule" id="PRU00433"/>
    </source>
</evidence>
<evidence type="ECO:0000256" key="2">
    <source>
        <dbReference type="ARBA" id="ARBA00023004"/>
    </source>
</evidence>
<keyword evidence="3" id="KW-0349">Heme</keyword>
<dbReference type="EMBL" id="JAYKLX010000002">
    <property type="protein sequence ID" value="MEB3344781.1"/>
    <property type="molecule type" value="Genomic_DNA"/>
</dbReference>
<reference evidence="5 6" key="1">
    <citation type="journal article" date="2013" name="Int. J. Syst. Evol. Microbiol.">
        <title>Aquimarina gracilis sp. nov., isolated from the gut microflora of a mussel, Mytilus coruscus, and emended description of Aquimarina spongiae.</title>
        <authorList>
            <person name="Park S.C."/>
            <person name="Choe H.N."/>
            <person name="Baik K.S."/>
            <person name="Seong C.N."/>
        </authorList>
    </citation>
    <scope>NUCLEOTIDE SEQUENCE [LARGE SCALE GENOMIC DNA]</scope>
    <source>
        <strain evidence="5 6">PSC32</strain>
    </source>
</reference>
<comment type="caution">
    <text evidence="5">The sequence shown here is derived from an EMBL/GenBank/DDBJ whole genome shotgun (WGS) entry which is preliminary data.</text>
</comment>
<protein>
    <recommendedName>
        <fullName evidence="4">Cytochrome c domain-containing protein</fullName>
    </recommendedName>
</protein>
<proteinExistence type="predicted"/>
<dbReference type="PROSITE" id="PS51257">
    <property type="entry name" value="PROKAR_LIPOPROTEIN"/>
    <property type="match status" value="1"/>
</dbReference>
<dbReference type="PROSITE" id="PS51007">
    <property type="entry name" value="CYTC"/>
    <property type="match status" value="1"/>
</dbReference>
<evidence type="ECO:0000259" key="4">
    <source>
        <dbReference type="PROSITE" id="PS51007"/>
    </source>
</evidence>
<gene>
    <name evidence="5" type="ORF">U6A24_04885</name>
</gene>
<dbReference type="Proteomes" id="UP001327027">
    <property type="component" value="Unassembled WGS sequence"/>
</dbReference>
<sequence length="476" mass="53558">MRSVYSGFGFVAMIIFLLGCSSKTNIKNQSIVSNKVDYISTGGKLNGKLLCPTAVNDIIIKLNSLNSIVKDGEPKMTIDGVMNFIQKNNITTITELLNRLPEHFRNNFSLVEHTRGEGQSNLRYPRIVLFGSDGTFLMNISTKPDDPKYDLLDCAELNENSGFWEFSQFDFTQKEPKLHRNPASCIRCHGENPRPVWGTNMDWPGVFGDNEAAGPNGEALSYRHVLRMKEIIEGNTYSDRFDFLKWSDQELTSGGIRRIADHAFGAELLVSNMAMGTATARGIFVRMKKTNPSKYKAIREALLLLGYEHMIENILSDTEKERIGNLIKSLGGEKGDLNDAFKVLGIDLEESFSLGTLAKEESPKTDWSLGAGDLYEQVFLQVLYDLANEDDEIKNILLLAPNTPGIFGCDNLGKNIKEVVDFKMLHMHQLFGSARYEVNKVYYSQDAENIKEKVFIPVYNLLTPYLKKKIGVERNS</sequence>
<keyword evidence="2 3" id="KW-0408">Iron</keyword>
<evidence type="ECO:0000313" key="6">
    <source>
        <dbReference type="Proteomes" id="UP001327027"/>
    </source>
</evidence>
<dbReference type="RefSeq" id="WP_324178819.1">
    <property type="nucleotide sequence ID" value="NZ_BAABAW010000003.1"/>
</dbReference>
<feature type="domain" description="Cytochrome c" evidence="4">
    <location>
        <begin position="157"/>
        <end position="331"/>
    </location>
</feature>
<evidence type="ECO:0000313" key="5">
    <source>
        <dbReference type="EMBL" id="MEB3344781.1"/>
    </source>
</evidence>
<dbReference type="InterPro" id="IPR009056">
    <property type="entry name" value="Cyt_c-like_dom"/>
</dbReference>
<organism evidence="5 6">
    <name type="scientific">Aquimarina gracilis</name>
    <dbReference type="NCBI Taxonomy" id="874422"/>
    <lineage>
        <taxon>Bacteria</taxon>
        <taxon>Pseudomonadati</taxon>
        <taxon>Bacteroidota</taxon>
        <taxon>Flavobacteriia</taxon>
        <taxon>Flavobacteriales</taxon>
        <taxon>Flavobacteriaceae</taxon>
        <taxon>Aquimarina</taxon>
    </lineage>
</organism>
<evidence type="ECO:0000256" key="1">
    <source>
        <dbReference type="ARBA" id="ARBA00022723"/>
    </source>
</evidence>
<name>A0ABU5ZSL0_9FLAO</name>